<reference evidence="1" key="1">
    <citation type="submission" date="2010-03" db="EMBL/GenBank/DDBJ databases">
        <title>Annotation of Blastomyces dermatitidis strain ATCC 18188.</title>
        <authorList>
            <consortium name="The Broad Institute Genome Sequencing Platform"/>
            <consortium name="Broad Institute Genome Sequencing Center for Infectious Disease."/>
            <person name="Cuomo C."/>
            <person name="Klein B."/>
            <person name="Sullivan T."/>
            <person name="Heitman J."/>
            <person name="Young S."/>
            <person name="Zeng Q."/>
            <person name="Gargeya S."/>
            <person name="Alvarado L."/>
            <person name="Berlin A.M."/>
            <person name="Chapman S.B."/>
            <person name="Chen Z."/>
            <person name="Freedman E."/>
            <person name="Gellesch M."/>
            <person name="Goldberg J."/>
            <person name="Griggs A."/>
            <person name="Gujja S."/>
            <person name="Heilman E."/>
            <person name="Heiman D."/>
            <person name="Howarth C."/>
            <person name="Mehta T."/>
            <person name="Neiman D."/>
            <person name="Pearson M."/>
            <person name="Roberts A."/>
            <person name="Saif S."/>
            <person name="Shea T."/>
            <person name="Shenoy N."/>
            <person name="Sisk P."/>
            <person name="Stolte C."/>
            <person name="Sykes S."/>
            <person name="White J."/>
            <person name="Yandava C."/>
            <person name="Haas B."/>
            <person name="Nusbaum C."/>
            <person name="Birren B."/>
        </authorList>
    </citation>
    <scope>NUCLEOTIDE SEQUENCE</scope>
    <source>
        <strain evidence="1">ATCC 18188</strain>
    </source>
</reference>
<dbReference type="AlphaFoldDB" id="A0A0J9EQT0"/>
<evidence type="ECO:0000313" key="1">
    <source>
        <dbReference type="EMBL" id="KMW68633.1"/>
    </source>
</evidence>
<proteinExistence type="predicted"/>
<organism evidence="1">
    <name type="scientific">Ajellomyces dermatitidis (strain ATCC 18188 / CBS 674.68)</name>
    <name type="common">Blastomyces dermatitidis</name>
    <dbReference type="NCBI Taxonomy" id="653446"/>
    <lineage>
        <taxon>Eukaryota</taxon>
        <taxon>Fungi</taxon>
        <taxon>Dikarya</taxon>
        <taxon>Ascomycota</taxon>
        <taxon>Pezizomycotina</taxon>
        <taxon>Eurotiomycetes</taxon>
        <taxon>Eurotiomycetidae</taxon>
        <taxon>Onygenales</taxon>
        <taxon>Ajellomycetaceae</taxon>
        <taxon>Blastomyces</taxon>
    </lineage>
</organism>
<dbReference type="Proteomes" id="UP000007802">
    <property type="component" value="Unassembled WGS sequence"/>
</dbReference>
<gene>
    <name evidence="1" type="ORF">BDDG_12936</name>
</gene>
<sequence length="127" mass="13765">MAKGLESALEETDSVPADIGVGFESVGVLGDSDEYHGRATVSCLWGCNWKPGLYHEKAGFLNGAGRHPVTGCEPSRDQEPRYQPQVLMESGPSAEASDHSGYHHEEKVDGFDLKAGSFLQNDAHHRI</sequence>
<protein>
    <submittedName>
        <fullName evidence="1">Uncharacterized protein</fullName>
    </submittedName>
</protein>
<name>A0A0J9EQT0_AJEDA</name>
<dbReference type="EMBL" id="GG749493">
    <property type="protein sequence ID" value="KMW68633.1"/>
    <property type="molecule type" value="Genomic_DNA"/>
</dbReference>
<accession>A0A0J9EQT0</accession>